<keyword evidence="10" id="KW-1185">Reference proteome</keyword>
<sequence>MNGRSAYLNVQYGSREELVSRHAPLVKRIAYHLVSRLPASVEVDDLIQAGMIGLLEAGSNYEMDKGASFETFASIRVRGAMIDQMRQAGWAPRSVTRQLREMSEAVRSVEGRLGREANGQDIADEMNISLDEYHELLRDTSSVRLFSLDQMSEGENDTVVEVGGGDDRYAPLENVLEHDFQHALASQINSLPEREKLVMALYYENGLNLKEIGEVMEVSESRVCQIHSQAIVRLKGRLSDWTAA</sequence>
<comment type="similarity">
    <text evidence="6">Belongs to the sigma-70 factor family. FliA subfamily.</text>
</comment>
<dbReference type="CDD" id="cd06171">
    <property type="entry name" value="Sigma70_r4"/>
    <property type="match status" value="1"/>
</dbReference>
<evidence type="ECO:0000256" key="5">
    <source>
        <dbReference type="ARBA" id="ARBA00023163"/>
    </source>
</evidence>
<dbReference type="InterPro" id="IPR012845">
    <property type="entry name" value="RNA_pol_sigma_FliA_WhiG"/>
</dbReference>
<dbReference type="NCBIfam" id="TIGR02479">
    <property type="entry name" value="FliA_WhiG"/>
    <property type="match status" value="1"/>
</dbReference>
<dbReference type="InterPro" id="IPR007630">
    <property type="entry name" value="RNA_pol_sigma70_r4"/>
</dbReference>
<evidence type="ECO:0000256" key="3">
    <source>
        <dbReference type="ARBA" id="ARBA00023082"/>
    </source>
</evidence>
<feature type="region of interest" description="Sigma-70 factor domain-4" evidence="6">
    <location>
        <begin position="187"/>
        <end position="235"/>
    </location>
</feature>
<keyword evidence="1 6" id="KW-0963">Cytoplasm</keyword>
<dbReference type="GO" id="GO:0003677">
    <property type="term" value="F:DNA binding"/>
    <property type="evidence" value="ECO:0007669"/>
    <property type="project" value="UniProtKB-UniRule"/>
</dbReference>
<dbReference type="RefSeq" id="WP_159268641.1">
    <property type="nucleotide sequence ID" value="NZ_CACSIK010000001.1"/>
</dbReference>
<keyword evidence="5 6" id="KW-0804">Transcription</keyword>
<feature type="short sequence motif" description="Interaction with polymerase core subunit RpoC" evidence="6">
    <location>
        <begin position="45"/>
        <end position="48"/>
    </location>
</feature>
<keyword evidence="2 6" id="KW-0805">Transcription regulation</keyword>
<dbReference type="SUPFAM" id="SSF88946">
    <property type="entry name" value="Sigma2 domain of RNA polymerase sigma factors"/>
    <property type="match status" value="1"/>
</dbReference>
<dbReference type="Proteomes" id="UP000435877">
    <property type="component" value="Unassembled WGS sequence"/>
</dbReference>
<comment type="function">
    <text evidence="6">Sigma factors are initiation factors that promote the attachment of RNA polymerase to specific initiation sites and are then released. This sigma factor controls the expression of flagella-related genes.</text>
</comment>
<accession>A0A5S9NKE8</accession>
<dbReference type="Pfam" id="PF04545">
    <property type="entry name" value="Sigma70_r4"/>
    <property type="match status" value="1"/>
</dbReference>
<dbReference type="InterPro" id="IPR007627">
    <property type="entry name" value="RNA_pol_sigma70_r2"/>
</dbReference>
<dbReference type="InterPro" id="IPR000943">
    <property type="entry name" value="RNA_pol_sigma70"/>
</dbReference>
<dbReference type="InterPro" id="IPR013325">
    <property type="entry name" value="RNA_pol_sigma_r2"/>
</dbReference>
<evidence type="ECO:0000313" key="9">
    <source>
        <dbReference type="EMBL" id="CAA0098141.1"/>
    </source>
</evidence>
<dbReference type="NCBIfam" id="TIGR02937">
    <property type="entry name" value="sigma70-ECF"/>
    <property type="match status" value="1"/>
</dbReference>
<evidence type="ECO:0000256" key="1">
    <source>
        <dbReference type="ARBA" id="ARBA00022490"/>
    </source>
</evidence>
<dbReference type="Pfam" id="PF04539">
    <property type="entry name" value="Sigma70_r3"/>
    <property type="match status" value="1"/>
</dbReference>
<dbReference type="PRINTS" id="PR00046">
    <property type="entry name" value="SIGMA70FCT"/>
</dbReference>
<organism evidence="8 10">
    <name type="scientific">Zhongshania aliphaticivorans</name>
    <dbReference type="NCBI Taxonomy" id="1470434"/>
    <lineage>
        <taxon>Bacteria</taxon>
        <taxon>Pseudomonadati</taxon>
        <taxon>Pseudomonadota</taxon>
        <taxon>Gammaproteobacteria</taxon>
        <taxon>Cellvibrionales</taxon>
        <taxon>Spongiibacteraceae</taxon>
        <taxon>Zhongshania</taxon>
    </lineage>
</organism>
<dbReference type="OrthoDB" id="9799825at2"/>
<evidence type="ECO:0000259" key="7">
    <source>
        <dbReference type="PROSITE" id="PS00716"/>
    </source>
</evidence>
<keyword evidence="4 6" id="KW-0238">DNA-binding</keyword>
<gene>
    <name evidence="6 8" type="primary">fliA</name>
    <name evidence="8" type="ORF">IHBHHGIJ_02048</name>
    <name evidence="9" type="ORF">KFEGEMFD_01650</name>
</gene>
<dbReference type="EMBL" id="CACSIK010000001">
    <property type="protein sequence ID" value="CAA0090643.1"/>
    <property type="molecule type" value="Genomic_DNA"/>
</dbReference>
<reference evidence="10 11" key="1">
    <citation type="submission" date="2019-11" db="EMBL/GenBank/DDBJ databases">
        <authorList>
            <person name="Holert J."/>
        </authorList>
    </citation>
    <scope>NUCLEOTIDE SEQUENCE [LARGE SCALE GENOMIC DNA]</scope>
    <source>
        <strain evidence="9">BC3_2A</strain>
        <strain evidence="8">SB11_1A</strain>
    </source>
</reference>
<evidence type="ECO:0000256" key="4">
    <source>
        <dbReference type="ARBA" id="ARBA00023125"/>
    </source>
</evidence>
<dbReference type="FunFam" id="1.10.1740.10:FF:000002">
    <property type="entry name" value="RNA polymerase sigma factor FliA"/>
    <property type="match status" value="1"/>
</dbReference>
<dbReference type="Gene3D" id="1.10.1740.10">
    <property type="match status" value="1"/>
</dbReference>
<keyword evidence="3 6" id="KW-0731">Sigma factor</keyword>
<feature type="region of interest" description="Sigma-70 factor domain-2" evidence="6">
    <location>
        <begin position="18"/>
        <end position="90"/>
    </location>
</feature>
<dbReference type="SUPFAM" id="SSF88659">
    <property type="entry name" value="Sigma3 and sigma4 domains of RNA polymerase sigma factors"/>
    <property type="match status" value="2"/>
</dbReference>
<dbReference type="Proteomes" id="UP000439591">
    <property type="component" value="Unassembled WGS sequence"/>
</dbReference>
<evidence type="ECO:0000313" key="10">
    <source>
        <dbReference type="Proteomes" id="UP000435877"/>
    </source>
</evidence>
<feature type="domain" description="RNA polymerase sigma-70" evidence="7">
    <location>
        <begin position="208"/>
        <end position="234"/>
    </location>
</feature>
<feature type="region of interest" description="Sigma-70 factor domain-3" evidence="6">
    <location>
        <begin position="98"/>
        <end position="168"/>
    </location>
</feature>
<dbReference type="HAMAP" id="MF_00962">
    <property type="entry name" value="Sigma70_FliA"/>
    <property type="match status" value="1"/>
</dbReference>
<dbReference type="Gene3D" id="1.20.140.160">
    <property type="match status" value="1"/>
</dbReference>
<dbReference type="InterPro" id="IPR014284">
    <property type="entry name" value="RNA_pol_sigma-70_dom"/>
</dbReference>
<dbReference type="EMBL" id="CACSIM010000002">
    <property type="protein sequence ID" value="CAA0098141.1"/>
    <property type="molecule type" value="Genomic_DNA"/>
</dbReference>
<protein>
    <recommendedName>
        <fullName evidence="6">RNA polymerase sigma factor FliA</fullName>
    </recommendedName>
    <alternativeName>
        <fullName evidence="6">RNA polymerase sigma factor for flagellar operon</fullName>
    </alternativeName>
    <alternativeName>
        <fullName evidence="6">Sigma F</fullName>
    </alternativeName>
    <alternativeName>
        <fullName evidence="6">Sigma-28</fullName>
    </alternativeName>
</protein>
<dbReference type="InterPro" id="IPR028617">
    <property type="entry name" value="Sigma70_FliA"/>
</dbReference>
<evidence type="ECO:0000313" key="11">
    <source>
        <dbReference type="Proteomes" id="UP000439591"/>
    </source>
</evidence>
<dbReference type="InterPro" id="IPR013324">
    <property type="entry name" value="RNA_pol_sigma_r3/r4-like"/>
</dbReference>
<feature type="DNA-binding region" description="H-T-H motif" evidence="6">
    <location>
        <begin position="209"/>
        <end position="228"/>
    </location>
</feature>
<name>A0A5S9NKE8_9GAMM</name>
<dbReference type="PROSITE" id="PS00716">
    <property type="entry name" value="SIGMA70_2"/>
    <property type="match status" value="1"/>
</dbReference>
<comment type="subcellular location">
    <subcellularLocation>
        <location evidence="6">Cytoplasm</location>
    </subcellularLocation>
</comment>
<proteinExistence type="inferred from homology"/>
<dbReference type="GO" id="GO:0005737">
    <property type="term" value="C:cytoplasm"/>
    <property type="evidence" value="ECO:0007669"/>
    <property type="project" value="UniProtKB-SubCell"/>
</dbReference>
<dbReference type="AlphaFoldDB" id="A0A5S9NKE8"/>
<evidence type="ECO:0000313" key="8">
    <source>
        <dbReference type="EMBL" id="CAA0090643.1"/>
    </source>
</evidence>
<dbReference type="PANTHER" id="PTHR30385">
    <property type="entry name" value="SIGMA FACTOR F FLAGELLAR"/>
    <property type="match status" value="1"/>
</dbReference>
<evidence type="ECO:0000256" key="2">
    <source>
        <dbReference type="ARBA" id="ARBA00023015"/>
    </source>
</evidence>
<dbReference type="PANTHER" id="PTHR30385:SF7">
    <property type="entry name" value="RNA POLYMERASE SIGMA FACTOR FLIA"/>
    <property type="match status" value="1"/>
</dbReference>
<dbReference type="InterPro" id="IPR007624">
    <property type="entry name" value="RNA_pol_sigma70_r3"/>
</dbReference>
<dbReference type="NCBIfam" id="NF005413">
    <property type="entry name" value="PRK06986.1"/>
    <property type="match status" value="1"/>
</dbReference>
<dbReference type="GO" id="GO:0016987">
    <property type="term" value="F:sigma factor activity"/>
    <property type="evidence" value="ECO:0007669"/>
    <property type="project" value="UniProtKB-UniRule"/>
</dbReference>
<dbReference type="GO" id="GO:0006352">
    <property type="term" value="P:DNA-templated transcription initiation"/>
    <property type="evidence" value="ECO:0007669"/>
    <property type="project" value="UniProtKB-UniRule"/>
</dbReference>
<dbReference type="PIRSF" id="PIRSF000770">
    <property type="entry name" value="RNA_pol_sigma-SigE/K"/>
    <property type="match status" value="1"/>
</dbReference>
<evidence type="ECO:0000256" key="6">
    <source>
        <dbReference type="HAMAP-Rule" id="MF_00962"/>
    </source>
</evidence>
<dbReference type="GO" id="GO:0003899">
    <property type="term" value="F:DNA-directed RNA polymerase activity"/>
    <property type="evidence" value="ECO:0007669"/>
    <property type="project" value="InterPro"/>
</dbReference>
<dbReference type="Pfam" id="PF04542">
    <property type="entry name" value="Sigma70_r2"/>
    <property type="match status" value="1"/>
</dbReference>